<gene>
    <name evidence="3" type="ORF">CITCOLO1_LOCUS1660</name>
</gene>
<accession>A0ABP0XT10</accession>
<keyword evidence="1" id="KW-0472">Membrane</keyword>
<evidence type="ECO:0000313" key="4">
    <source>
        <dbReference type="Proteomes" id="UP001642487"/>
    </source>
</evidence>
<reference evidence="3 4" key="1">
    <citation type="submission" date="2024-03" db="EMBL/GenBank/DDBJ databases">
        <authorList>
            <person name="Gkanogiannis A."/>
            <person name="Becerra Lopez-Lavalle L."/>
        </authorList>
    </citation>
    <scope>NUCLEOTIDE SEQUENCE [LARGE SCALE GENOMIC DNA]</scope>
</reference>
<evidence type="ECO:0000256" key="2">
    <source>
        <dbReference type="SAM" id="SignalP"/>
    </source>
</evidence>
<feature type="signal peptide" evidence="2">
    <location>
        <begin position="1"/>
        <end position="17"/>
    </location>
</feature>
<protein>
    <submittedName>
        <fullName evidence="3">Uncharacterized protein</fullName>
    </submittedName>
</protein>
<feature type="transmembrane region" description="Helical" evidence="1">
    <location>
        <begin position="80"/>
        <end position="98"/>
    </location>
</feature>
<feature type="chain" id="PRO_5046300785" evidence="2">
    <location>
        <begin position="18"/>
        <end position="99"/>
    </location>
</feature>
<dbReference type="EMBL" id="OZ021735">
    <property type="protein sequence ID" value="CAK9310056.1"/>
    <property type="molecule type" value="Genomic_DNA"/>
</dbReference>
<name>A0ABP0XT10_9ROSI</name>
<keyword evidence="1" id="KW-0812">Transmembrane</keyword>
<proteinExistence type="predicted"/>
<evidence type="ECO:0000256" key="1">
    <source>
        <dbReference type="SAM" id="Phobius"/>
    </source>
</evidence>
<keyword evidence="2" id="KW-0732">Signal</keyword>
<sequence length="99" mass="11048">MALIALLVFSKSLPSFANDDGVSNFNDGMLRRNLLQTTDRHQIAKCNNENQHSFKQDINKKQSAKKANCPNKSLANRSGTMSFAIGSLLFLSIVYGFFF</sequence>
<dbReference type="Proteomes" id="UP001642487">
    <property type="component" value="Chromosome 1"/>
</dbReference>
<keyword evidence="4" id="KW-1185">Reference proteome</keyword>
<organism evidence="3 4">
    <name type="scientific">Citrullus colocynthis</name>
    <name type="common">colocynth</name>
    <dbReference type="NCBI Taxonomy" id="252529"/>
    <lineage>
        <taxon>Eukaryota</taxon>
        <taxon>Viridiplantae</taxon>
        <taxon>Streptophyta</taxon>
        <taxon>Embryophyta</taxon>
        <taxon>Tracheophyta</taxon>
        <taxon>Spermatophyta</taxon>
        <taxon>Magnoliopsida</taxon>
        <taxon>eudicotyledons</taxon>
        <taxon>Gunneridae</taxon>
        <taxon>Pentapetalae</taxon>
        <taxon>rosids</taxon>
        <taxon>fabids</taxon>
        <taxon>Cucurbitales</taxon>
        <taxon>Cucurbitaceae</taxon>
        <taxon>Benincaseae</taxon>
        <taxon>Citrullus</taxon>
    </lineage>
</organism>
<keyword evidence="1" id="KW-1133">Transmembrane helix</keyword>
<evidence type="ECO:0000313" key="3">
    <source>
        <dbReference type="EMBL" id="CAK9310056.1"/>
    </source>
</evidence>